<comment type="caution">
    <text evidence="2">The sequence shown here is derived from an EMBL/GenBank/DDBJ whole genome shotgun (WGS) entry which is preliminary data.</text>
</comment>
<accession>A0ABD1ZS71</accession>
<protein>
    <submittedName>
        <fullName evidence="2">Uncharacterized protein</fullName>
    </submittedName>
</protein>
<reference evidence="2 3" key="1">
    <citation type="submission" date="2024-09" db="EMBL/GenBank/DDBJ databases">
        <title>Chromosome-scale assembly of Riccia fluitans.</title>
        <authorList>
            <person name="Paukszto L."/>
            <person name="Sawicki J."/>
            <person name="Karawczyk K."/>
            <person name="Piernik-Szablinska J."/>
            <person name="Szczecinska M."/>
            <person name="Mazdziarz M."/>
        </authorList>
    </citation>
    <scope>NUCLEOTIDE SEQUENCE [LARGE SCALE GENOMIC DNA]</scope>
    <source>
        <strain evidence="2">Rf_01</strain>
        <tissue evidence="2">Aerial parts of the thallus</tissue>
    </source>
</reference>
<evidence type="ECO:0000313" key="2">
    <source>
        <dbReference type="EMBL" id="KAL2653014.1"/>
    </source>
</evidence>
<proteinExistence type="predicted"/>
<evidence type="ECO:0000313" key="3">
    <source>
        <dbReference type="Proteomes" id="UP001605036"/>
    </source>
</evidence>
<dbReference type="Proteomes" id="UP001605036">
    <property type="component" value="Unassembled WGS sequence"/>
</dbReference>
<organism evidence="2 3">
    <name type="scientific">Riccia fluitans</name>
    <dbReference type="NCBI Taxonomy" id="41844"/>
    <lineage>
        <taxon>Eukaryota</taxon>
        <taxon>Viridiplantae</taxon>
        <taxon>Streptophyta</taxon>
        <taxon>Embryophyta</taxon>
        <taxon>Marchantiophyta</taxon>
        <taxon>Marchantiopsida</taxon>
        <taxon>Marchantiidae</taxon>
        <taxon>Marchantiales</taxon>
        <taxon>Ricciaceae</taxon>
        <taxon>Riccia</taxon>
    </lineage>
</organism>
<evidence type="ECO:0000256" key="1">
    <source>
        <dbReference type="SAM" id="MobiDB-lite"/>
    </source>
</evidence>
<gene>
    <name evidence="2" type="ORF">R1flu_021142</name>
</gene>
<dbReference type="EMBL" id="JBHFFA010000001">
    <property type="protein sequence ID" value="KAL2653014.1"/>
    <property type="molecule type" value="Genomic_DNA"/>
</dbReference>
<sequence length="187" mass="21002">MSYAQHAYEMYHSVAVEGESKGAPSAQTVTLSDYGLPSSQFSQQIFPNIEQPYFDLKRRRPFVQGYRVRAAPPQSQIPRAIPEFTSSENNGPSLGNSRPSQQPSGTPQVQSEPGQLNMTGRNSTTGKRKQSKPRMNWENWQVLALLEAKKEEYEVATGVSISSLQMLNGRKSYMFFNRRGLTLILPN</sequence>
<name>A0ABD1ZS71_9MARC</name>
<feature type="region of interest" description="Disordered" evidence="1">
    <location>
        <begin position="67"/>
        <end position="134"/>
    </location>
</feature>
<dbReference type="AlphaFoldDB" id="A0ABD1ZS71"/>
<feature type="compositionally biased region" description="Polar residues" evidence="1">
    <location>
        <begin position="84"/>
        <end position="125"/>
    </location>
</feature>
<keyword evidence="3" id="KW-1185">Reference proteome</keyword>